<dbReference type="EMBL" id="JAGEVG010000005">
    <property type="protein sequence ID" value="MBO3097717.1"/>
    <property type="molecule type" value="Genomic_DNA"/>
</dbReference>
<feature type="region of interest" description="Disordered" evidence="1">
    <location>
        <begin position="145"/>
        <end position="244"/>
    </location>
</feature>
<organism evidence="2 3">
    <name type="scientific">Gelidibacter pelagius</name>
    <dbReference type="NCBI Taxonomy" id="2819985"/>
    <lineage>
        <taxon>Bacteria</taxon>
        <taxon>Pseudomonadati</taxon>
        <taxon>Bacteroidota</taxon>
        <taxon>Flavobacteriia</taxon>
        <taxon>Flavobacteriales</taxon>
        <taxon>Flavobacteriaceae</taxon>
        <taxon>Gelidibacter</taxon>
    </lineage>
</organism>
<dbReference type="PROSITE" id="PS51257">
    <property type="entry name" value="PROKAR_LIPOPROTEIN"/>
    <property type="match status" value="1"/>
</dbReference>
<protein>
    <recommendedName>
        <fullName evidence="4">Thrombospondin type 3 repeat-containing protein</fullName>
    </recommendedName>
</protein>
<proteinExistence type="predicted"/>
<dbReference type="InterPro" id="IPR028974">
    <property type="entry name" value="TSP_type-3_rpt"/>
</dbReference>
<evidence type="ECO:0000313" key="3">
    <source>
        <dbReference type="Proteomes" id="UP000681315"/>
    </source>
</evidence>
<evidence type="ECO:0000313" key="2">
    <source>
        <dbReference type="EMBL" id="MBO3097717.1"/>
    </source>
</evidence>
<accession>A0ABS3SS04</accession>
<comment type="caution">
    <text evidence="2">The sequence shown here is derived from an EMBL/GenBank/DDBJ whole genome shotgun (WGS) entry which is preliminary data.</text>
</comment>
<evidence type="ECO:0008006" key="4">
    <source>
        <dbReference type="Google" id="ProtNLM"/>
    </source>
</evidence>
<evidence type="ECO:0000256" key="1">
    <source>
        <dbReference type="SAM" id="MobiDB-lite"/>
    </source>
</evidence>
<reference evidence="2 3" key="1">
    <citation type="submission" date="2021-03" db="EMBL/GenBank/DDBJ databases">
        <title>Gelidibacter sp. nov., isolated from costal sediment.</title>
        <authorList>
            <person name="Lun K.-Y."/>
        </authorList>
    </citation>
    <scope>NUCLEOTIDE SEQUENCE [LARGE SCALE GENOMIC DNA]</scope>
    <source>
        <strain evidence="2 3">DF109</strain>
    </source>
</reference>
<dbReference type="RefSeq" id="WP_208232866.1">
    <property type="nucleotide sequence ID" value="NZ_JAGEVG010000005.1"/>
</dbReference>
<feature type="compositionally biased region" description="Acidic residues" evidence="1">
    <location>
        <begin position="200"/>
        <end position="216"/>
    </location>
</feature>
<dbReference type="Proteomes" id="UP000681315">
    <property type="component" value="Unassembled WGS sequence"/>
</dbReference>
<name>A0ABS3SS04_9FLAO</name>
<keyword evidence="3" id="KW-1185">Reference proteome</keyword>
<gene>
    <name evidence="2" type="ORF">J4051_05530</name>
</gene>
<sequence>MQKIIYFLSLCLLVTACNDGDVIDVELDFDRTLSICDLSPGNYFLYDTKNDPSESLSLIFPRNTATELIFNPKENNYRATFPINGTNSKFNYRTYDGNPEDLLCNLLPDPITKIINDYAATSGTVTTITTFVDDDDDGIPAHIEDANLDGDNDPSTNPTDSDGDGIPDYLDQDDDNDNVLTKNEKHNYTEADGLSKAQDTDGDGIPDYLDDDDDGDGVLTRLEDENGDGNPMNDRDETSQTPSVPRYLNKDAIDKYDDPQINKNVYKRTITVKFYINNVNLDVISLTEIDFGTYTYSIMIETEIEQ</sequence>
<feature type="compositionally biased region" description="Acidic residues" evidence="1">
    <location>
        <begin position="161"/>
        <end position="177"/>
    </location>
</feature>
<dbReference type="Gene3D" id="4.10.1080.10">
    <property type="entry name" value="TSP type-3 repeat"/>
    <property type="match status" value="1"/>
</dbReference>